<keyword evidence="3" id="KW-1185">Reference proteome</keyword>
<proteinExistence type="predicted"/>
<evidence type="ECO:0000313" key="2">
    <source>
        <dbReference type="EMBL" id="WVZ59711.1"/>
    </source>
</evidence>
<gene>
    <name evidence="2" type="ORF">U9M48_009821</name>
</gene>
<feature type="compositionally biased region" description="Basic and acidic residues" evidence="1">
    <location>
        <begin position="43"/>
        <end position="52"/>
    </location>
</feature>
<name>A0AAQ3WFJ7_PASNO</name>
<feature type="region of interest" description="Disordered" evidence="1">
    <location>
        <begin position="25"/>
        <end position="52"/>
    </location>
</feature>
<evidence type="ECO:0000256" key="1">
    <source>
        <dbReference type="SAM" id="MobiDB-lite"/>
    </source>
</evidence>
<accession>A0AAQ3WFJ7</accession>
<dbReference type="AlphaFoldDB" id="A0AAQ3WFJ7"/>
<reference evidence="2 3" key="1">
    <citation type="submission" date="2024-02" db="EMBL/GenBank/DDBJ databases">
        <title>High-quality chromosome-scale genome assembly of Pensacola bahiagrass (Paspalum notatum Flugge var. saurae).</title>
        <authorList>
            <person name="Vega J.M."/>
            <person name="Podio M."/>
            <person name="Orjuela J."/>
            <person name="Siena L.A."/>
            <person name="Pessino S.C."/>
            <person name="Combes M.C."/>
            <person name="Mariac C."/>
            <person name="Albertini E."/>
            <person name="Pupilli F."/>
            <person name="Ortiz J.P.A."/>
            <person name="Leblanc O."/>
        </authorList>
    </citation>
    <scope>NUCLEOTIDE SEQUENCE [LARGE SCALE GENOMIC DNA]</scope>
    <source>
        <strain evidence="2">R1</strain>
        <tissue evidence="2">Leaf</tissue>
    </source>
</reference>
<feature type="compositionally biased region" description="Basic and acidic residues" evidence="1">
    <location>
        <begin position="25"/>
        <end position="34"/>
    </location>
</feature>
<organism evidence="2 3">
    <name type="scientific">Paspalum notatum var. saurae</name>
    <dbReference type="NCBI Taxonomy" id="547442"/>
    <lineage>
        <taxon>Eukaryota</taxon>
        <taxon>Viridiplantae</taxon>
        <taxon>Streptophyta</taxon>
        <taxon>Embryophyta</taxon>
        <taxon>Tracheophyta</taxon>
        <taxon>Spermatophyta</taxon>
        <taxon>Magnoliopsida</taxon>
        <taxon>Liliopsida</taxon>
        <taxon>Poales</taxon>
        <taxon>Poaceae</taxon>
        <taxon>PACMAD clade</taxon>
        <taxon>Panicoideae</taxon>
        <taxon>Andropogonodae</taxon>
        <taxon>Paspaleae</taxon>
        <taxon>Paspalinae</taxon>
        <taxon>Paspalum</taxon>
    </lineage>
</organism>
<dbReference type="Proteomes" id="UP001341281">
    <property type="component" value="Chromosome 02"/>
</dbReference>
<evidence type="ECO:0000313" key="3">
    <source>
        <dbReference type="Proteomes" id="UP001341281"/>
    </source>
</evidence>
<sequence length="66" mass="7429">MVDAPLTRLIAEQPGAERRHLQNLDTDRKERTMRALETSSDQEGGKKGDQVKMEAQFGVDFLGLQD</sequence>
<dbReference type="EMBL" id="CP144746">
    <property type="protein sequence ID" value="WVZ59711.1"/>
    <property type="molecule type" value="Genomic_DNA"/>
</dbReference>
<protein>
    <submittedName>
        <fullName evidence="2">Uncharacterized protein</fullName>
    </submittedName>
</protein>